<dbReference type="InterPro" id="IPR037185">
    <property type="entry name" value="EmrE-like"/>
</dbReference>
<comment type="similarity">
    <text evidence="2">Belongs to the EamA transporter family.</text>
</comment>
<comment type="subcellular location">
    <subcellularLocation>
        <location evidence="1">Membrane</location>
        <topology evidence="1">Multi-pass membrane protein</topology>
    </subcellularLocation>
</comment>
<keyword evidence="4 6" id="KW-1133">Transmembrane helix</keyword>
<comment type="caution">
    <text evidence="8">The sequence shown here is derived from an EMBL/GenBank/DDBJ whole genome shotgun (WGS) entry which is preliminary data.</text>
</comment>
<dbReference type="EMBL" id="AFZD01000021">
    <property type="protein sequence ID" value="EHL09377.1"/>
    <property type="molecule type" value="Genomic_DNA"/>
</dbReference>
<dbReference type="PATRIC" id="fig|796944.3.peg.2170"/>
<dbReference type="PANTHER" id="PTHR22911:SF6">
    <property type="entry name" value="SOLUTE CARRIER FAMILY 35 MEMBER G1"/>
    <property type="match status" value="1"/>
</dbReference>
<organism evidence="8 9">
    <name type="scientific">Oribacterium asaccharolyticum ACB7</name>
    <dbReference type="NCBI Taxonomy" id="796944"/>
    <lineage>
        <taxon>Bacteria</taxon>
        <taxon>Bacillati</taxon>
        <taxon>Bacillota</taxon>
        <taxon>Clostridia</taxon>
        <taxon>Lachnospirales</taxon>
        <taxon>Lachnospiraceae</taxon>
        <taxon>Oribacterium</taxon>
    </lineage>
</organism>
<accession>G9WX44</accession>
<evidence type="ECO:0000256" key="5">
    <source>
        <dbReference type="ARBA" id="ARBA00023136"/>
    </source>
</evidence>
<proteinExistence type="inferred from homology"/>
<dbReference type="AlphaFoldDB" id="G9WX44"/>
<feature type="transmembrane region" description="Helical" evidence="6">
    <location>
        <begin position="12"/>
        <end position="31"/>
    </location>
</feature>
<gene>
    <name evidence="8" type="ORF">HMPREF9624_01418</name>
</gene>
<feature type="transmembrane region" description="Helical" evidence="6">
    <location>
        <begin position="126"/>
        <end position="143"/>
    </location>
</feature>
<dbReference type="Pfam" id="PF00892">
    <property type="entry name" value="EamA"/>
    <property type="match status" value="2"/>
</dbReference>
<evidence type="ECO:0000259" key="7">
    <source>
        <dbReference type="Pfam" id="PF00892"/>
    </source>
</evidence>
<keyword evidence="3 6" id="KW-0812">Transmembrane</keyword>
<evidence type="ECO:0000256" key="2">
    <source>
        <dbReference type="ARBA" id="ARBA00007362"/>
    </source>
</evidence>
<evidence type="ECO:0000256" key="4">
    <source>
        <dbReference type="ARBA" id="ARBA00022989"/>
    </source>
</evidence>
<dbReference type="RefSeq" id="WP_009537189.1">
    <property type="nucleotide sequence ID" value="NZ_JH414505.1"/>
</dbReference>
<protein>
    <recommendedName>
        <fullName evidence="7">EamA domain-containing protein</fullName>
    </recommendedName>
</protein>
<feature type="transmembrane region" description="Helical" evidence="6">
    <location>
        <begin position="43"/>
        <end position="63"/>
    </location>
</feature>
<feature type="transmembrane region" description="Helical" evidence="6">
    <location>
        <begin position="211"/>
        <end position="229"/>
    </location>
</feature>
<feature type="transmembrane region" description="Helical" evidence="6">
    <location>
        <begin position="184"/>
        <end position="205"/>
    </location>
</feature>
<name>G9WX44_9FIRM</name>
<evidence type="ECO:0000313" key="8">
    <source>
        <dbReference type="EMBL" id="EHL09377.1"/>
    </source>
</evidence>
<keyword evidence="9" id="KW-1185">Reference proteome</keyword>
<dbReference type="SUPFAM" id="SSF103481">
    <property type="entry name" value="Multidrug resistance efflux transporter EmrE"/>
    <property type="match status" value="2"/>
</dbReference>
<dbReference type="GO" id="GO:0016020">
    <property type="term" value="C:membrane"/>
    <property type="evidence" value="ECO:0007669"/>
    <property type="project" value="UniProtKB-SubCell"/>
</dbReference>
<feature type="transmembrane region" description="Helical" evidence="6">
    <location>
        <begin position="149"/>
        <end position="172"/>
    </location>
</feature>
<dbReference type="PANTHER" id="PTHR22911">
    <property type="entry name" value="ACYL-MALONYL CONDENSING ENZYME-RELATED"/>
    <property type="match status" value="1"/>
</dbReference>
<evidence type="ECO:0000256" key="3">
    <source>
        <dbReference type="ARBA" id="ARBA00022692"/>
    </source>
</evidence>
<dbReference type="InterPro" id="IPR000620">
    <property type="entry name" value="EamA_dom"/>
</dbReference>
<evidence type="ECO:0000256" key="1">
    <source>
        <dbReference type="ARBA" id="ARBA00004141"/>
    </source>
</evidence>
<reference evidence="8 9" key="1">
    <citation type="submission" date="2011-08" db="EMBL/GenBank/DDBJ databases">
        <title>The Genome Sequence of Oribacterium sp. ACB7.</title>
        <authorList>
            <consortium name="The Broad Institute Genome Sequencing Platform"/>
            <person name="Earl A."/>
            <person name="Ward D."/>
            <person name="Feldgarden M."/>
            <person name="Gevers D."/>
            <person name="Sizova M."/>
            <person name="Hazen A."/>
            <person name="Epstein S."/>
            <person name="Young S.K."/>
            <person name="Zeng Q."/>
            <person name="Gargeya S."/>
            <person name="Fitzgerald M."/>
            <person name="Haas B."/>
            <person name="Abouelleil A."/>
            <person name="Alvarado L."/>
            <person name="Arachchi H.M."/>
            <person name="Berlin A."/>
            <person name="Brown A."/>
            <person name="Chapman S.B."/>
            <person name="Chen Z."/>
            <person name="Dunbar C."/>
            <person name="Freedman E."/>
            <person name="Gearin G."/>
            <person name="Gellesch M."/>
            <person name="Goldberg J."/>
            <person name="Griggs A."/>
            <person name="Gujja S."/>
            <person name="Heiman D."/>
            <person name="Howarth C."/>
            <person name="Larson L."/>
            <person name="Lui A."/>
            <person name="MacDonald P.J.P."/>
            <person name="Montmayeur A."/>
            <person name="Murphy C."/>
            <person name="Neiman D."/>
            <person name="Pearson M."/>
            <person name="Priest M."/>
            <person name="Roberts A."/>
            <person name="Saif S."/>
            <person name="Shea T."/>
            <person name="Shenoy N."/>
            <person name="Sisk P."/>
            <person name="Stolte C."/>
            <person name="Sykes S."/>
            <person name="Wortman J."/>
            <person name="Nusbaum C."/>
            <person name="Birren B."/>
        </authorList>
    </citation>
    <scope>NUCLEOTIDE SEQUENCE [LARGE SCALE GENOMIC DNA]</scope>
    <source>
        <strain evidence="8 9">ACB7</strain>
    </source>
</reference>
<feature type="domain" description="EamA" evidence="7">
    <location>
        <begin position="12"/>
        <end position="143"/>
    </location>
</feature>
<feature type="transmembrane region" description="Helical" evidence="6">
    <location>
        <begin position="75"/>
        <end position="96"/>
    </location>
</feature>
<feature type="domain" description="EamA" evidence="7">
    <location>
        <begin position="154"/>
        <end position="277"/>
    </location>
</feature>
<evidence type="ECO:0000313" key="9">
    <source>
        <dbReference type="Proteomes" id="UP000003527"/>
    </source>
</evidence>
<feature type="transmembrane region" description="Helical" evidence="6">
    <location>
        <begin position="102"/>
        <end position="119"/>
    </location>
</feature>
<keyword evidence="5 6" id="KW-0472">Membrane</keyword>
<dbReference type="HOGENOM" id="CLU_032828_0_1_9"/>
<dbReference type="Proteomes" id="UP000003527">
    <property type="component" value="Unassembled WGS sequence"/>
</dbReference>
<evidence type="ECO:0000256" key="6">
    <source>
        <dbReference type="SAM" id="Phobius"/>
    </source>
</evidence>
<sequence length="286" mass="31298">MSEQIVNDKRLKGIISIMISAAGFAGMSFFVKLSGKVPVIEKAMFRNVVALVVAYIIMRREGVSFYVEKENRLPLFLRCLFGTVGLICNFWAIGYLKLGDSSILQKMAPFFSIVMSIFILQEKPNLTSIVSVLVALLGAAFVVKPGQGILGLPALVGLLGGFCAGTAFTFVRKLGTHGVRGAQIVFYFSFISSIALLPICFLQFKPLSPEQLLFLTGAGLCAAVGQIFVTRAYSYAPAKEISVFDYSQVIFSAILGFVILGELPDIYSFIGYALIFSMAIWKWKKD</sequence>